<dbReference type="Proteomes" id="UP001589645">
    <property type="component" value="Unassembled WGS sequence"/>
</dbReference>
<evidence type="ECO:0000313" key="2">
    <source>
        <dbReference type="EMBL" id="MFB9136769.1"/>
    </source>
</evidence>
<gene>
    <name evidence="2" type="ORF">ACFFUV_17515</name>
</gene>
<feature type="transmembrane region" description="Helical" evidence="1">
    <location>
        <begin position="296"/>
        <end position="318"/>
    </location>
</feature>
<feature type="transmembrane region" description="Helical" evidence="1">
    <location>
        <begin position="7"/>
        <end position="25"/>
    </location>
</feature>
<feature type="transmembrane region" description="Helical" evidence="1">
    <location>
        <begin position="330"/>
        <end position="355"/>
    </location>
</feature>
<dbReference type="EMBL" id="JBHMEP010000007">
    <property type="protein sequence ID" value="MFB9136769.1"/>
    <property type="molecule type" value="Genomic_DNA"/>
</dbReference>
<comment type="caution">
    <text evidence="2">The sequence shown here is derived from an EMBL/GenBank/DDBJ whole genome shotgun (WGS) entry which is preliminary data.</text>
</comment>
<feature type="transmembrane region" description="Helical" evidence="1">
    <location>
        <begin position="406"/>
        <end position="425"/>
    </location>
</feature>
<name>A0ABV5HRN3_9VIBR</name>
<protein>
    <submittedName>
        <fullName evidence="2">Uncharacterized protein</fullName>
    </submittedName>
</protein>
<feature type="transmembrane region" description="Helical" evidence="1">
    <location>
        <begin position="125"/>
        <end position="144"/>
    </location>
</feature>
<accession>A0ABV5HRN3</accession>
<feature type="transmembrane region" description="Helical" evidence="1">
    <location>
        <begin position="190"/>
        <end position="210"/>
    </location>
</feature>
<evidence type="ECO:0000256" key="1">
    <source>
        <dbReference type="SAM" id="Phobius"/>
    </source>
</evidence>
<keyword evidence="3" id="KW-1185">Reference proteome</keyword>
<feature type="transmembrane region" description="Helical" evidence="1">
    <location>
        <begin position="164"/>
        <end position="183"/>
    </location>
</feature>
<keyword evidence="1" id="KW-0812">Transmembrane</keyword>
<sequence>MGLKGVFSGWLLFLGLILSLVAGFTHWIPGYYAGIPIWIASFLFFPDVRPAQKKQIIVLLALGGTGLFYGAFHGIEHQFFIRALAANQVVVYMLIAVGFLRLFAVDEMRQQERLPQGKWAIIRTLFGAHLFGAVLNMSSVVIVGDKLANKGKLVPTQGLMLLRAFSICAFWSPFFAAMGLTLVSAPGAQLSTLVLFGIPVSIVALLLSAWQLAKRPDVEQLLGYPITLYSLWMPALLAMIVMASHHFWPKISVLSLVSLISLAFIGLWMSITQGRIGIRKIRHHIDGGIASSRGEVVLFSAAALLASGVAALLSSLNIDLAPADFGAFEAGMTVIALVILAMTGMHPVTSVVLAGSILSPNASDPDLLGLALLMGWSLGITLSPFSGIQLSIQSRYAISAKTLLALNWRYILAMLVVCLLMLWLYTCV</sequence>
<organism evidence="2 3">
    <name type="scientific">Vibrio olivae</name>
    <dbReference type="NCBI Taxonomy" id="1243002"/>
    <lineage>
        <taxon>Bacteria</taxon>
        <taxon>Pseudomonadati</taxon>
        <taxon>Pseudomonadota</taxon>
        <taxon>Gammaproteobacteria</taxon>
        <taxon>Vibrionales</taxon>
        <taxon>Vibrionaceae</taxon>
        <taxon>Vibrio</taxon>
    </lineage>
</organism>
<feature type="transmembrane region" description="Helical" evidence="1">
    <location>
        <begin position="81"/>
        <end position="104"/>
    </location>
</feature>
<evidence type="ECO:0000313" key="3">
    <source>
        <dbReference type="Proteomes" id="UP001589645"/>
    </source>
</evidence>
<keyword evidence="1" id="KW-0472">Membrane</keyword>
<feature type="transmembrane region" description="Helical" evidence="1">
    <location>
        <begin position="367"/>
        <end position="385"/>
    </location>
</feature>
<dbReference type="RefSeq" id="WP_390195227.1">
    <property type="nucleotide sequence ID" value="NZ_JBHMEP010000007.1"/>
</dbReference>
<proteinExistence type="predicted"/>
<feature type="transmembrane region" description="Helical" evidence="1">
    <location>
        <begin position="56"/>
        <end position="75"/>
    </location>
</feature>
<feature type="transmembrane region" description="Helical" evidence="1">
    <location>
        <begin position="253"/>
        <end position="271"/>
    </location>
</feature>
<keyword evidence="1" id="KW-1133">Transmembrane helix</keyword>
<feature type="transmembrane region" description="Helical" evidence="1">
    <location>
        <begin position="222"/>
        <end position="241"/>
    </location>
</feature>
<reference evidence="2 3" key="1">
    <citation type="submission" date="2024-09" db="EMBL/GenBank/DDBJ databases">
        <authorList>
            <person name="Sun Q."/>
            <person name="Mori K."/>
        </authorList>
    </citation>
    <scope>NUCLEOTIDE SEQUENCE [LARGE SCALE GENOMIC DNA]</scope>
    <source>
        <strain evidence="2 3">CECT 8064</strain>
    </source>
</reference>